<dbReference type="NCBIfam" id="TIGR01640">
    <property type="entry name" value="F_box_assoc_1"/>
    <property type="match status" value="1"/>
</dbReference>
<dbReference type="PANTHER" id="PTHR31672">
    <property type="entry name" value="BNACNNG10540D PROTEIN"/>
    <property type="match status" value="1"/>
</dbReference>
<comment type="caution">
    <text evidence="2">The sequence shown here is derived from an EMBL/GenBank/DDBJ whole genome shotgun (WGS) entry which is preliminary data.</text>
</comment>
<dbReference type="PROSITE" id="PS50181">
    <property type="entry name" value="FBOX"/>
    <property type="match status" value="1"/>
</dbReference>
<evidence type="ECO:0000259" key="1">
    <source>
        <dbReference type="PROSITE" id="PS50181"/>
    </source>
</evidence>
<proteinExistence type="predicted"/>
<dbReference type="SMART" id="SM00256">
    <property type="entry name" value="FBOX"/>
    <property type="match status" value="1"/>
</dbReference>
<organism evidence="2 3">
    <name type="scientific">Senna tora</name>
    <dbReference type="NCBI Taxonomy" id="362788"/>
    <lineage>
        <taxon>Eukaryota</taxon>
        <taxon>Viridiplantae</taxon>
        <taxon>Streptophyta</taxon>
        <taxon>Embryophyta</taxon>
        <taxon>Tracheophyta</taxon>
        <taxon>Spermatophyta</taxon>
        <taxon>Magnoliopsida</taxon>
        <taxon>eudicotyledons</taxon>
        <taxon>Gunneridae</taxon>
        <taxon>Pentapetalae</taxon>
        <taxon>rosids</taxon>
        <taxon>fabids</taxon>
        <taxon>Fabales</taxon>
        <taxon>Fabaceae</taxon>
        <taxon>Caesalpinioideae</taxon>
        <taxon>Cassia clade</taxon>
        <taxon>Senna</taxon>
    </lineage>
</organism>
<feature type="domain" description="F-box" evidence="1">
    <location>
        <begin position="5"/>
        <end position="51"/>
    </location>
</feature>
<dbReference type="Pfam" id="PF00646">
    <property type="entry name" value="F-box"/>
    <property type="match status" value="1"/>
</dbReference>
<keyword evidence="3" id="KW-1185">Reference proteome</keyword>
<gene>
    <name evidence="2" type="ORF">G2W53_038869</name>
</gene>
<dbReference type="Proteomes" id="UP000634136">
    <property type="component" value="Unassembled WGS sequence"/>
</dbReference>
<protein>
    <submittedName>
        <fullName evidence="2">F-box/kelch-repeat protein</fullName>
    </submittedName>
</protein>
<dbReference type="InterPro" id="IPR050796">
    <property type="entry name" value="SCF_F-box_component"/>
</dbReference>
<accession>A0A834SLR4</accession>
<sequence length="387" mass="45449">MKIIRAPQSYVPLHLVVPMLEYLPPKSLFKFCFLSKTFSSIIQQESFLSNYVITRNSITPKHDDTNPNVLYHFTLSSHRTRLALYRDGIESPCAVYDLRFGQKRNTSVLFCNGVVCFVGFHHYICLWNPLVNRSTKVTLEPSFGTVTLLVGFGYDSSTSHFKFVRVFIDNSFELPQVFAWVYEVNAVGISRWRDFKIRPPSRVIQSYYYNQFSSVYVNGALHWLVKTRHNNGRTFSYYILSFNLEDHKFRELPLPSQVHGFFTSKIIFDPKLTEFNGMLCVCARTCEFYWCFHMWVMKVYGQQNSWIPLVDISVPVPNGSFRLMDLKDNNGEEFWFRDEDGDLLCVFNKRTRKIKKCTKITPPHAWFRGTYVHSIAFMKCNKKPFVW</sequence>
<dbReference type="InterPro" id="IPR006527">
    <property type="entry name" value="F-box-assoc_dom_typ1"/>
</dbReference>
<dbReference type="Pfam" id="PF07734">
    <property type="entry name" value="FBA_1"/>
    <property type="match status" value="1"/>
</dbReference>
<dbReference type="AlphaFoldDB" id="A0A834SLR4"/>
<dbReference type="PANTHER" id="PTHR31672:SF13">
    <property type="entry name" value="F-BOX PROTEIN CPR30-LIKE"/>
    <property type="match status" value="1"/>
</dbReference>
<dbReference type="InterPro" id="IPR001810">
    <property type="entry name" value="F-box_dom"/>
</dbReference>
<dbReference type="OrthoDB" id="5314306at2759"/>
<dbReference type="InterPro" id="IPR017451">
    <property type="entry name" value="F-box-assoc_interact_dom"/>
</dbReference>
<dbReference type="EMBL" id="JAAIUW010000012">
    <property type="protein sequence ID" value="KAF7806708.1"/>
    <property type="molecule type" value="Genomic_DNA"/>
</dbReference>
<name>A0A834SLR4_9FABA</name>
<evidence type="ECO:0000313" key="2">
    <source>
        <dbReference type="EMBL" id="KAF7806708.1"/>
    </source>
</evidence>
<reference evidence="2" key="1">
    <citation type="submission" date="2020-09" db="EMBL/GenBank/DDBJ databases">
        <title>Genome-Enabled Discovery of Anthraquinone Biosynthesis in Senna tora.</title>
        <authorList>
            <person name="Kang S.-H."/>
            <person name="Pandey R.P."/>
            <person name="Lee C.-M."/>
            <person name="Sim J.-S."/>
            <person name="Jeong J.-T."/>
            <person name="Choi B.-S."/>
            <person name="Jung M."/>
            <person name="Ginzburg D."/>
            <person name="Zhao K."/>
            <person name="Won S.Y."/>
            <person name="Oh T.-J."/>
            <person name="Yu Y."/>
            <person name="Kim N.-H."/>
            <person name="Lee O.R."/>
            <person name="Lee T.-H."/>
            <person name="Bashyal P."/>
            <person name="Kim T.-S."/>
            <person name="Lee W.-H."/>
            <person name="Kawkins C."/>
            <person name="Kim C.-K."/>
            <person name="Kim J.S."/>
            <person name="Ahn B.O."/>
            <person name="Rhee S.Y."/>
            <person name="Sohng J.K."/>
        </authorList>
    </citation>
    <scope>NUCLEOTIDE SEQUENCE</scope>
    <source>
        <tissue evidence="2">Leaf</tissue>
    </source>
</reference>
<evidence type="ECO:0000313" key="3">
    <source>
        <dbReference type="Proteomes" id="UP000634136"/>
    </source>
</evidence>